<comment type="cofactor">
    <cofactor evidence="1 6">
        <name>pyridoxal 5'-phosphate</name>
        <dbReference type="ChEBI" id="CHEBI:597326"/>
    </cofactor>
</comment>
<dbReference type="InterPro" id="IPR004839">
    <property type="entry name" value="Aminotransferase_I/II_large"/>
</dbReference>
<reference evidence="9 10" key="1">
    <citation type="submission" date="2016-11" db="EMBL/GenBank/DDBJ databases">
        <authorList>
            <person name="Jaros S."/>
            <person name="Januszkiewicz K."/>
            <person name="Wedrychowicz H."/>
        </authorList>
    </citation>
    <scope>NUCLEOTIDE SEQUENCE [LARGE SCALE GENOMIC DNA]</scope>
    <source>
        <strain evidence="9 10">DSM 4740</strain>
    </source>
</reference>
<keyword evidence="9" id="KW-0670">Pyruvate</keyword>
<evidence type="ECO:0000313" key="9">
    <source>
        <dbReference type="EMBL" id="SHM51423.1"/>
    </source>
</evidence>
<proteinExistence type="inferred from homology"/>
<evidence type="ECO:0000259" key="7">
    <source>
        <dbReference type="Pfam" id="PF00155"/>
    </source>
</evidence>
<dbReference type="SUPFAM" id="SSF53383">
    <property type="entry name" value="PLP-dependent transferases"/>
    <property type="match status" value="1"/>
</dbReference>
<dbReference type="InterPro" id="IPR004838">
    <property type="entry name" value="NHTrfase_class1_PyrdxlP-BS"/>
</dbReference>
<keyword evidence="5" id="KW-0663">Pyridoxal phosphate</keyword>
<dbReference type="InterPro" id="IPR015421">
    <property type="entry name" value="PyrdxlP-dep_Trfase_major"/>
</dbReference>
<dbReference type="PANTHER" id="PTHR46383:SF1">
    <property type="entry name" value="ASPARTATE AMINOTRANSFERASE"/>
    <property type="match status" value="1"/>
</dbReference>
<dbReference type="EC" id="2.6.1.-" evidence="6"/>
<dbReference type="InterPro" id="IPR015422">
    <property type="entry name" value="PyrdxlP-dep_Trfase_small"/>
</dbReference>
<dbReference type="InterPro" id="IPR050596">
    <property type="entry name" value="AspAT/PAT-like"/>
</dbReference>
<dbReference type="GO" id="GO:0008483">
    <property type="term" value="F:transaminase activity"/>
    <property type="evidence" value="ECO:0007669"/>
    <property type="project" value="UniProtKB-KW"/>
</dbReference>
<keyword evidence="3 6" id="KW-0032">Aminotransferase</keyword>
<feature type="domain" description="Aminotransferase class I/classII large" evidence="7">
    <location>
        <begin position="33"/>
        <end position="377"/>
    </location>
</feature>
<dbReference type="OrthoDB" id="9763453at2"/>
<evidence type="ECO:0000256" key="1">
    <source>
        <dbReference type="ARBA" id="ARBA00001933"/>
    </source>
</evidence>
<evidence type="ECO:0000313" key="11">
    <source>
        <dbReference type="Proteomes" id="UP000321726"/>
    </source>
</evidence>
<dbReference type="CDD" id="cd00609">
    <property type="entry name" value="AAT_like"/>
    <property type="match status" value="1"/>
</dbReference>
<sequence>MKVSQLTARIAGEGAAAWNIHYRALARQQAGEDITVLSVGDPDFTTPTRIMDAARDSLYAGNTHYADVQGKVALREAIVNHYRKYGVTASPDQLIVLAGAQCGLYATAQCLLDPGDEVIVPEPSYVTYEAVIQSTGAQLVRVALQADRGFQLDVGDIAAAITPNTRAILLNSPHNPTGSCIEPDQWLAIAELCRAHDLWLISDEVYSDLVFEVSHTCAASLTGIEDRTVVISSLSKSHAMTGWRLGWVMGPPALINHLSNLALCMLYGCPDFIQDAGIAALSGDHRELEQMRDAYRQRRDAICEALTGSDAVSAVPPAAGMFVMVDIRRTGLSSGEFADRLLDEHGVSVLSGEAFGPSAAGFVRLSLTQSPESLKQASLRLRQCAEACLSTNSECL</sequence>
<dbReference type="GO" id="GO:0030170">
    <property type="term" value="F:pyridoxal phosphate binding"/>
    <property type="evidence" value="ECO:0007669"/>
    <property type="project" value="InterPro"/>
</dbReference>
<dbReference type="STRING" id="44933.SAMN05660971_03128"/>
<keyword evidence="11" id="KW-1185">Reference proteome</keyword>
<dbReference type="EMBL" id="BJXU01000205">
    <property type="protein sequence ID" value="GEN26304.1"/>
    <property type="molecule type" value="Genomic_DNA"/>
</dbReference>
<protein>
    <recommendedName>
        <fullName evidence="6">Aminotransferase</fullName>
        <ecNumber evidence="6">2.6.1.-</ecNumber>
    </recommendedName>
</protein>
<organism evidence="9 10">
    <name type="scientific">Halomonas cupida</name>
    <dbReference type="NCBI Taxonomy" id="44933"/>
    <lineage>
        <taxon>Bacteria</taxon>
        <taxon>Pseudomonadati</taxon>
        <taxon>Pseudomonadota</taxon>
        <taxon>Gammaproteobacteria</taxon>
        <taxon>Oceanospirillales</taxon>
        <taxon>Halomonadaceae</taxon>
        <taxon>Halomonas</taxon>
    </lineage>
</organism>
<evidence type="ECO:0000256" key="5">
    <source>
        <dbReference type="ARBA" id="ARBA00022898"/>
    </source>
</evidence>
<dbReference type="InterPro" id="IPR015424">
    <property type="entry name" value="PyrdxlP-dep_Trfase"/>
</dbReference>
<dbReference type="PROSITE" id="PS00105">
    <property type="entry name" value="AA_TRANSFER_CLASS_1"/>
    <property type="match status" value="1"/>
</dbReference>
<dbReference type="RefSeq" id="WP_073436158.1">
    <property type="nucleotide sequence ID" value="NZ_BJXU01000205.1"/>
</dbReference>
<dbReference type="PANTHER" id="PTHR46383">
    <property type="entry name" value="ASPARTATE AMINOTRANSFERASE"/>
    <property type="match status" value="1"/>
</dbReference>
<evidence type="ECO:0000256" key="4">
    <source>
        <dbReference type="ARBA" id="ARBA00022679"/>
    </source>
</evidence>
<dbReference type="AlphaFoldDB" id="A0A1M7JF12"/>
<dbReference type="FunFam" id="3.40.640.10:FF:000033">
    <property type="entry name" value="Aspartate aminotransferase"/>
    <property type="match status" value="1"/>
</dbReference>
<evidence type="ECO:0000313" key="8">
    <source>
        <dbReference type="EMBL" id="GEN26304.1"/>
    </source>
</evidence>
<name>A0A1M7JF12_9GAMM</name>
<dbReference type="EMBL" id="FRCA01000009">
    <property type="protein sequence ID" value="SHM51423.1"/>
    <property type="molecule type" value="Genomic_DNA"/>
</dbReference>
<dbReference type="Gene3D" id="3.90.1150.10">
    <property type="entry name" value="Aspartate Aminotransferase, domain 1"/>
    <property type="match status" value="1"/>
</dbReference>
<evidence type="ECO:0000256" key="2">
    <source>
        <dbReference type="ARBA" id="ARBA00007441"/>
    </source>
</evidence>
<accession>A0A1M7JF12</accession>
<dbReference type="Gene3D" id="3.40.640.10">
    <property type="entry name" value="Type I PLP-dependent aspartate aminotransferase-like (Major domain)"/>
    <property type="match status" value="1"/>
</dbReference>
<evidence type="ECO:0000256" key="3">
    <source>
        <dbReference type="ARBA" id="ARBA00022576"/>
    </source>
</evidence>
<evidence type="ECO:0000313" key="10">
    <source>
        <dbReference type="Proteomes" id="UP000184123"/>
    </source>
</evidence>
<dbReference type="Proteomes" id="UP000321726">
    <property type="component" value="Unassembled WGS sequence"/>
</dbReference>
<dbReference type="Pfam" id="PF00155">
    <property type="entry name" value="Aminotran_1_2"/>
    <property type="match status" value="1"/>
</dbReference>
<dbReference type="Proteomes" id="UP000184123">
    <property type="component" value="Unassembled WGS sequence"/>
</dbReference>
<reference evidence="8 11" key="2">
    <citation type="submission" date="2019-07" db="EMBL/GenBank/DDBJ databases">
        <title>Whole genome shotgun sequence of Halomonas cupida NBRC 102219.</title>
        <authorList>
            <person name="Hosoyama A."/>
            <person name="Uohara A."/>
            <person name="Ohji S."/>
            <person name="Ichikawa N."/>
        </authorList>
    </citation>
    <scope>NUCLEOTIDE SEQUENCE [LARGE SCALE GENOMIC DNA]</scope>
    <source>
        <strain evidence="8 11">NBRC 102219</strain>
    </source>
</reference>
<evidence type="ECO:0000256" key="6">
    <source>
        <dbReference type="RuleBase" id="RU000481"/>
    </source>
</evidence>
<keyword evidence="4 6" id="KW-0808">Transferase</keyword>
<gene>
    <name evidence="8" type="primary">aruH</name>
    <name evidence="8" type="ORF">HCU01_42530</name>
    <name evidence="9" type="ORF">SAMN05660971_03128</name>
</gene>
<dbReference type="GO" id="GO:0006520">
    <property type="term" value="P:amino acid metabolic process"/>
    <property type="evidence" value="ECO:0007669"/>
    <property type="project" value="InterPro"/>
</dbReference>
<comment type="similarity">
    <text evidence="2 6">Belongs to the class-I pyridoxal-phosphate-dependent aminotransferase family.</text>
</comment>